<dbReference type="Proteomes" id="UP001589755">
    <property type="component" value="Unassembled WGS sequence"/>
</dbReference>
<dbReference type="InterPro" id="IPR052342">
    <property type="entry name" value="MCH/BMMD"/>
</dbReference>
<dbReference type="SUPFAM" id="SSF54637">
    <property type="entry name" value="Thioesterase/thiol ester dehydrase-isomerase"/>
    <property type="match status" value="1"/>
</dbReference>
<dbReference type="InterPro" id="IPR029069">
    <property type="entry name" value="HotDog_dom_sf"/>
</dbReference>
<dbReference type="PANTHER" id="PTHR43664">
    <property type="entry name" value="MONOAMINE OXIDASE-RELATED"/>
    <property type="match status" value="1"/>
</dbReference>
<dbReference type="EMBL" id="JBHLXD010000015">
    <property type="protein sequence ID" value="MFC0208912.1"/>
    <property type="molecule type" value="Genomic_DNA"/>
</dbReference>
<comment type="caution">
    <text evidence="2">The sequence shown here is derived from an EMBL/GenBank/DDBJ whole genome shotgun (WGS) entry which is preliminary data.</text>
</comment>
<feature type="domain" description="MaoC-like" evidence="1">
    <location>
        <begin position="21"/>
        <end position="115"/>
    </location>
</feature>
<evidence type="ECO:0000259" key="1">
    <source>
        <dbReference type="Pfam" id="PF01575"/>
    </source>
</evidence>
<evidence type="ECO:0000313" key="2">
    <source>
        <dbReference type="EMBL" id="MFC0208912.1"/>
    </source>
</evidence>
<protein>
    <submittedName>
        <fullName evidence="2">MaoC family dehydratase</fullName>
    </submittedName>
</protein>
<gene>
    <name evidence="2" type="ORF">ACFFJ2_10945</name>
</gene>
<proteinExistence type="predicted"/>
<keyword evidence="3" id="KW-1185">Reference proteome</keyword>
<dbReference type="Pfam" id="PF01575">
    <property type="entry name" value="MaoC_dehydratas"/>
    <property type="match status" value="1"/>
</dbReference>
<reference evidence="2 3" key="1">
    <citation type="submission" date="2024-09" db="EMBL/GenBank/DDBJ databases">
        <authorList>
            <person name="Sun Q."/>
            <person name="Mori K."/>
        </authorList>
    </citation>
    <scope>NUCLEOTIDE SEQUENCE [LARGE SCALE GENOMIC DNA]</scope>
    <source>
        <strain evidence="2 3">CCM 8543</strain>
    </source>
</reference>
<accession>A0ABV6D8H7</accession>
<name>A0ABV6D8H7_9HYPH</name>
<organism evidence="2 3">
    <name type="scientific">Chelativorans intermedius</name>
    <dbReference type="NCBI Taxonomy" id="515947"/>
    <lineage>
        <taxon>Bacteria</taxon>
        <taxon>Pseudomonadati</taxon>
        <taxon>Pseudomonadota</taxon>
        <taxon>Alphaproteobacteria</taxon>
        <taxon>Hyphomicrobiales</taxon>
        <taxon>Phyllobacteriaceae</taxon>
        <taxon>Chelativorans</taxon>
    </lineage>
</organism>
<sequence length="161" mass="17965">MEGRRWAFEDFAEGTVITLGARRVTAQEIVEFASQFDAQPFHLDEEAGKASLLGGLAASGWHSSAIFMRMMYESFLFDSTSQGSPGITQMRWQRPVLAGDVLSGTSTVIARRRLKSRPELGLVTFRHEVRNQRGETVLLCENPIFFRLREGKAASEEQAAP</sequence>
<dbReference type="InterPro" id="IPR002539">
    <property type="entry name" value="MaoC-like_dom"/>
</dbReference>
<dbReference type="CDD" id="cd03454">
    <property type="entry name" value="YdeM"/>
    <property type="match status" value="1"/>
</dbReference>
<dbReference type="PANTHER" id="PTHR43664:SF1">
    <property type="entry name" value="BETA-METHYLMALYL-COA DEHYDRATASE"/>
    <property type="match status" value="1"/>
</dbReference>
<dbReference type="Gene3D" id="3.10.129.10">
    <property type="entry name" value="Hotdog Thioesterase"/>
    <property type="match status" value="1"/>
</dbReference>
<dbReference type="RefSeq" id="WP_261518337.1">
    <property type="nucleotide sequence ID" value="NZ_JAODNW010000001.1"/>
</dbReference>
<evidence type="ECO:0000313" key="3">
    <source>
        <dbReference type="Proteomes" id="UP001589755"/>
    </source>
</evidence>